<protein>
    <recommendedName>
        <fullName evidence="7">Phosphatidylglycerol--prolipoprotein diacylglyceryl transferase</fullName>
        <ecNumber evidence="7">2.5.1.145</ecNumber>
    </recommendedName>
</protein>
<feature type="transmembrane region" description="Helical" evidence="7">
    <location>
        <begin position="28"/>
        <end position="52"/>
    </location>
</feature>
<evidence type="ECO:0000256" key="2">
    <source>
        <dbReference type="ARBA" id="ARBA00022475"/>
    </source>
</evidence>
<evidence type="ECO:0000256" key="1">
    <source>
        <dbReference type="ARBA" id="ARBA00007150"/>
    </source>
</evidence>
<dbReference type="RefSeq" id="WP_083413380.1">
    <property type="nucleotide sequence ID" value="NZ_FOXO01000003.1"/>
</dbReference>
<feature type="transmembrane region" description="Helical" evidence="7">
    <location>
        <begin position="64"/>
        <end position="87"/>
    </location>
</feature>
<feature type="transmembrane region" description="Helical" evidence="7">
    <location>
        <begin position="265"/>
        <end position="283"/>
    </location>
</feature>
<dbReference type="UniPathway" id="UPA00664"/>
<comment type="pathway">
    <text evidence="7">Protein modification; lipoprotein biosynthesis (diacylglyceryl transfer).</text>
</comment>
<evidence type="ECO:0000256" key="7">
    <source>
        <dbReference type="HAMAP-Rule" id="MF_01147"/>
    </source>
</evidence>
<evidence type="ECO:0000313" key="8">
    <source>
        <dbReference type="EMBL" id="SFP54223.1"/>
    </source>
</evidence>
<dbReference type="GO" id="GO:0005886">
    <property type="term" value="C:plasma membrane"/>
    <property type="evidence" value="ECO:0007669"/>
    <property type="project" value="UniProtKB-SubCell"/>
</dbReference>
<keyword evidence="3 7" id="KW-0808">Transferase</keyword>
<dbReference type="AlphaFoldDB" id="A0A1I5R6U4"/>
<evidence type="ECO:0000313" key="9">
    <source>
        <dbReference type="Proteomes" id="UP000182624"/>
    </source>
</evidence>
<dbReference type="OrthoDB" id="871140at2"/>
<comment type="catalytic activity">
    <reaction evidence="7">
        <text>L-cysteinyl-[prolipoprotein] + a 1,2-diacyl-sn-glycero-3-phospho-(1'-sn-glycerol) = an S-1,2-diacyl-sn-glyceryl-L-cysteinyl-[prolipoprotein] + sn-glycerol 1-phosphate + H(+)</text>
        <dbReference type="Rhea" id="RHEA:56712"/>
        <dbReference type="Rhea" id="RHEA-COMP:14679"/>
        <dbReference type="Rhea" id="RHEA-COMP:14680"/>
        <dbReference type="ChEBI" id="CHEBI:15378"/>
        <dbReference type="ChEBI" id="CHEBI:29950"/>
        <dbReference type="ChEBI" id="CHEBI:57685"/>
        <dbReference type="ChEBI" id="CHEBI:64716"/>
        <dbReference type="ChEBI" id="CHEBI:140658"/>
        <dbReference type="EC" id="2.5.1.145"/>
    </reaction>
</comment>
<dbReference type="HAMAP" id="MF_01147">
    <property type="entry name" value="Lgt"/>
    <property type="match status" value="1"/>
</dbReference>
<gene>
    <name evidence="7" type="primary">lgt</name>
    <name evidence="8" type="ORF">SAMN04487928_103157</name>
</gene>
<keyword evidence="6 7" id="KW-0472">Membrane</keyword>
<feature type="binding site" evidence="7">
    <location>
        <position position="150"/>
    </location>
    <ligand>
        <name>a 1,2-diacyl-sn-glycero-3-phospho-(1'-sn-glycerol)</name>
        <dbReference type="ChEBI" id="CHEBI:64716"/>
    </ligand>
</feature>
<feature type="transmembrane region" description="Helical" evidence="7">
    <location>
        <begin position="228"/>
        <end position="245"/>
    </location>
</feature>
<keyword evidence="9" id="KW-1185">Reference proteome</keyword>
<comment type="subcellular location">
    <subcellularLocation>
        <location evidence="7">Cell membrane</location>
        <topology evidence="7">Multi-pass membrane protein</topology>
    </subcellularLocation>
</comment>
<evidence type="ECO:0000256" key="6">
    <source>
        <dbReference type="ARBA" id="ARBA00023136"/>
    </source>
</evidence>
<dbReference type="Pfam" id="PF01790">
    <property type="entry name" value="LGT"/>
    <property type="match status" value="1"/>
</dbReference>
<feature type="transmembrane region" description="Helical" evidence="7">
    <location>
        <begin position="203"/>
        <end position="221"/>
    </location>
</feature>
<organism evidence="8 9">
    <name type="scientific">Butyrivibrio proteoclasticus</name>
    <dbReference type="NCBI Taxonomy" id="43305"/>
    <lineage>
        <taxon>Bacteria</taxon>
        <taxon>Bacillati</taxon>
        <taxon>Bacillota</taxon>
        <taxon>Clostridia</taxon>
        <taxon>Lachnospirales</taxon>
        <taxon>Lachnospiraceae</taxon>
        <taxon>Butyrivibrio</taxon>
    </lineage>
</organism>
<comment type="function">
    <text evidence="7">Catalyzes the transfer of the diacylglyceryl group from phosphatidylglycerol to the sulfhydryl group of the N-terminal cysteine of a prolipoprotein, the first step in the formation of mature lipoproteins.</text>
</comment>
<dbReference type="GO" id="GO:0008961">
    <property type="term" value="F:phosphatidylglycerol-prolipoprotein diacylglyceryl transferase activity"/>
    <property type="evidence" value="ECO:0007669"/>
    <property type="project" value="UniProtKB-UniRule"/>
</dbReference>
<dbReference type="GO" id="GO:0042158">
    <property type="term" value="P:lipoprotein biosynthetic process"/>
    <property type="evidence" value="ECO:0007669"/>
    <property type="project" value="UniProtKB-UniRule"/>
</dbReference>
<comment type="similarity">
    <text evidence="1 7">Belongs to the Lgt family.</text>
</comment>
<dbReference type="PANTHER" id="PTHR30589:SF0">
    <property type="entry name" value="PHOSPHATIDYLGLYCEROL--PROLIPOPROTEIN DIACYLGLYCERYL TRANSFERASE"/>
    <property type="match status" value="1"/>
</dbReference>
<dbReference type="PANTHER" id="PTHR30589">
    <property type="entry name" value="PROLIPOPROTEIN DIACYLGLYCERYL TRANSFERASE"/>
    <property type="match status" value="1"/>
</dbReference>
<dbReference type="NCBIfam" id="TIGR00544">
    <property type="entry name" value="lgt"/>
    <property type="match status" value="1"/>
</dbReference>
<dbReference type="Proteomes" id="UP000182624">
    <property type="component" value="Unassembled WGS sequence"/>
</dbReference>
<feature type="transmembrane region" description="Helical" evidence="7">
    <location>
        <begin position="107"/>
        <end position="124"/>
    </location>
</feature>
<dbReference type="InterPro" id="IPR001640">
    <property type="entry name" value="Lgt"/>
</dbReference>
<evidence type="ECO:0000256" key="4">
    <source>
        <dbReference type="ARBA" id="ARBA00022692"/>
    </source>
</evidence>
<keyword evidence="4 7" id="KW-0812">Transmembrane</keyword>
<name>A0A1I5R6U4_9FIRM</name>
<sequence length="288" mass="32438">MPDIMGKMDIAFPHLNIYLENVPKSFTVFGFSIALYGVIIGLGFFLALILISKIAGATGQNPDTYWDVATFVIIFSILGARAYYVFFAWDYYKDNPISVLNIRNGGLAIYGGVIAGFLTAFIYCKVKKVNFFLLTDTIMPGLLLGQVMGRWGNFTNREAFGEYTDNLFAMRLPVEAVRSGEITELMKAHMVEGTNYIQVSPTFLYESMWNLCLLIIILLYIKHKKFDGEIVLMYLGGYGLGRSWIEGLRTDQLIMHTTGLPVSQMLAICLVTFSVAVMAVKRLRMRKK</sequence>
<keyword evidence="5 7" id="KW-1133">Transmembrane helix</keyword>
<evidence type="ECO:0000256" key="3">
    <source>
        <dbReference type="ARBA" id="ARBA00022679"/>
    </source>
</evidence>
<dbReference type="EC" id="2.5.1.145" evidence="7"/>
<dbReference type="EMBL" id="FOXO01000003">
    <property type="protein sequence ID" value="SFP54223.1"/>
    <property type="molecule type" value="Genomic_DNA"/>
</dbReference>
<reference evidence="9" key="1">
    <citation type="submission" date="2016-10" db="EMBL/GenBank/DDBJ databases">
        <authorList>
            <person name="Varghese N."/>
            <person name="Submissions S."/>
        </authorList>
    </citation>
    <scope>NUCLEOTIDE SEQUENCE [LARGE SCALE GENOMIC DNA]</scope>
    <source>
        <strain evidence="9">P18</strain>
    </source>
</reference>
<evidence type="ECO:0000256" key="5">
    <source>
        <dbReference type="ARBA" id="ARBA00022989"/>
    </source>
</evidence>
<proteinExistence type="inferred from homology"/>
<keyword evidence="8" id="KW-0449">Lipoprotein</keyword>
<keyword evidence="2 7" id="KW-1003">Cell membrane</keyword>
<accession>A0A1I5R6U4</accession>